<evidence type="ECO:0000256" key="1">
    <source>
        <dbReference type="ARBA" id="ARBA00004141"/>
    </source>
</evidence>
<comment type="subcellular location">
    <subcellularLocation>
        <location evidence="1">Membrane</location>
        <topology evidence="1">Multi-pass membrane protein</topology>
    </subcellularLocation>
</comment>
<dbReference type="PANTHER" id="PTHR31942">
    <property type="entry name" value="MLO-LIKE PROTEIN 1"/>
    <property type="match status" value="1"/>
</dbReference>
<keyword evidence="3 8" id="KW-0812">Transmembrane</keyword>
<protein>
    <recommendedName>
        <fullName evidence="11">MLO-like protein</fullName>
    </recommendedName>
</protein>
<dbReference type="Pfam" id="PF03094">
    <property type="entry name" value="Mlo"/>
    <property type="match status" value="2"/>
</dbReference>
<dbReference type="PANTHER" id="PTHR31942:SF82">
    <property type="entry name" value="MLO PROTEIN HOMOLOG 1"/>
    <property type="match status" value="1"/>
</dbReference>
<evidence type="ECO:0000256" key="4">
    <source>
        <dbReference type="ARBA" id="ARBA00022821"/>
    </source>
</evidence>
<evidence type="ECO:0000313" key="10">
    <source>
        <dbReference type="Proteomes" id="UP000525078"/>
    </source>
</evidence>
<gene>
    <name evidence="9" type="ORF">F8388_012554</name>
</gene>
<dbReference type="Proteomes" id="UP000525078">
    <property type="component" value="Unassembled WGS sequence"/>
</dbReference>
<name>A0A7J6DTF2_CANSA</name>
<dbReference type="InterPro" id="IPR004326">
    <property type="entry name" value="Mlo"/>
</dbReference>
<proteinExistence type="inferred from homology"/>
<comment type="caution">
    <text evidence="9">The sequence shown here is derived from an EMBL/GenBank/DDBJ whole genome shotgun (WGS) entry which is preliminary data.</text>
</comment>
<sequence length="265" mass="30422">MQIVLLVGTKLELIVMEMAEEIQDRTTIVRGAPIVEPSNKFFWFNRPHWILLLIHFTLFENAFQMAYFLWTWYEFGITSCFHENLTAILIRVCLGIALQFLCSYITFPLYSLITQCCKLYFNQFHYSPSNIFQLHEHVLLQMGSHMKKTIFEQQTANALTKWHKTAISARKKGERKGSMDMTSGTSSVGGFSVMMSSGENTPSQGSSPLHLLHTHNKQNYYYNNNNNSTTTTQTRDQVQSDVVLVNFPTLVAQIEGDQPCHHVIP</sequence>
<reference evidence="9 10" key="1">
    <citation type="journal article" date="2020" name="bioRxiv">
        <title>Sequence and annotation of 42 cannabis genomes reveals extensive copy number variation in cannabinoid synthesis and pathogen resistance genes.</title>
        <authorList>
            <person name="Mckernan K.J."/>
            <person name="Helbert Y."/>
            <person name="Kane L.T."/>
            <person name="Ebling H."/>
            <person name="Zhang L."/>
            <person name="Liu B."/>
            <person name="Eaton Z."/>
            <person name="Mclaughlin S."/>
            <person name="Kingan S."/>
            <person name="Baybayan P."/>
            <person name="Concepcion G."/>
            <person name="Jordan M."/>
            <person name="Riva A."/>
            <person name="Barbazuk W."/>
            <person name="Harkins T."/>
        </authorList>
    </citation>
    <scope>NUCLEOTIDE SEQUENCE [LARGE SCALE GENOMIC DNA]</scope>
    <source>
        <strain evidence="10">cv. Jamaican Lion 4</strain>
        <tissue evidence="9">Leaf</tissue>
    </source>
</reference>
<organism evidence="9 10">
    <name type="scientific">Cannabis sativa</name>
    <name type="common">Hemp</name>
    <name type="synonym">Marijuana</name>
    <dbReference type="NCBI Taxonomy" id="3483"/>
    <lineage>
        <taxon>Eukaryota</taxon>
        <taxon>Viridiplantae</taxon>
        <taxon>Streptophyta</taxon>
        <taxon>Embryophyta</taxon>
        <taxon>Tracheophyta</taxon>
        <taxon>Spermatophyta</taxon>
        <taxon>Magnoliopsida</taxon>
        <taxon>eudicotyledons</taxon>
        <taxon>Gunneridae</taxon>
        <taxon>Pentapetalae</taxon>
        <taxon>rosids</taxon>
        <taxon>fabids</taxon>
        <taxon>Rosales</taxon>
        <taxon>Cannabaceae</taxon>
        <taxon>Cannabis</taxon>
    </lineage>
</organism>
<keyword evidence="7" id="KW-0568">Pathogenesis-related protein</keyword>
<feature type="transmembrane region" description="Helical" evidence="8">
    <location>
        <begin position="85"/>
        <end position="107"/>
    </location>
</feature>
<dbReference type="AlphaFoldDB" id="A0A7J6DTF2"/>
<keyword evidence="6 8" id="KW-0472">Membrane</keyword>
<evidence type="ECO:0000256" key="3">
    <source>
        <dbReference type="ARBA" id="ARBA00022692"/>
    </source>
</evidence>
<dbReference type="GO" id="GO:0016020">
    <property type="term" value="C:membrane"/>
    <property type="evidence" value="ECO:0007669"/>
    <property type="project" value="UniProtKB-SubCell"/>
</dbReference>
<evidence type="ECO:0000313" key="9">
    <source>
        <dbReference type="EMBL" id="KAF4349384.1"/>
    </source>
</evidence>
<keyword evidence="4" id="KW-0611">Plant defense</keyword>
<accession>A0A7J6DTF2</accession>
<evidence type="ECO:0000256" key="8">
    <source>
        <dbReference type="SAM" id="Phobius"/>
    </source>
</evidence>
<dbReference type="EMBL" id="JAATIP010000396">
    <property type="protein sequence ID" value="KAF4349384.1"/>
    <property type="molecule type" value="Genomic_DNA"/>
</dbReference>
<evidence type="ECO:0000256" key="5">
    <source>
        <dbReference type="ARBA" id="ARBA00022989"/>
    </source>
</evidence>
<evidence type="ECO:0000256" key="7">
    <source>
        <dbReference type="ARBA" id="ARBA00023265"/>
    </source>
</evidence>
<keyword evidence="5 8" id="KW-1133">Transmembrane helix</keyword>
<evidence type="ECO:0008006" key="11">
    <source>
        <dbReference type="Google" id="ProtNLM"/>
    </source>
</evidence>
<evidence type="ECO:0000256" key="6">
    <source>
        <dbReference type="ARBA" id="ARBA00023136"/>
    </source>
</evidence>
<evidence type="ECO:0000256" key="2">
    <source>
        <dbReference type="ARBA" id="ARBA00006574"/>
    </source>
</evidence>
<feature type="transmembrane region" description="Helical" evidence="8">
    <location>
        <begin position="49"/>
        <end position="73"/>
    </location>
</feature>
<dbReference type="GO" id="GO:0006952">
    <property type="term" value="P:defense response"/>
    <property type="evidence" value="ECO:0007669"/>
    <property type="project" value="UniProtKB-KW"/>
</dbReference>
<comment type="similarity">
    <text evidence="2">Belongs to the MLO family.</text>
</comment>